<dbReference type="CDD" id="cd04301">
    <property type="entry name" value="NAT_SF"/>
    <property type="match status" value="1"/>
</dbReference>
<reference evidence="7" key="1">
    <citation type="journal article" date="2021" name="PeerJ">
        <title>Extensive microbial diversity within the chicken gut microbiome revealed by metagenomics and culture.</title>
        <authorList>
            <person name="Gilroy R."/>
            <person name="Ravi A."/>
            <person name="Getino M."/>
            <person name="Pursley I."/>
            <person name="Horton D.L."/>
            <person name="Alikhan N.F."/>
            <person name="Baker D."/>
            <person name="Gharbi K."/>
            <person name="Hall N."/>
            <person name="Watson M."/>
            <person name="Adriaenssens E.M."/>
            <person name="Foster-Nyarko E."/>
            <person name="Jarju S."/>
            <person name="Secka A."/>
            <person name="Antonio M."/>
            <person name="Oren A."/>
            <person name="Chaudhuri R.R."/>
            <person name="La Ragione R."/>
            <person name="Hildebrand F."/>
            <person name="Pallen M.J."/>
        </authorList>
    </citation>
    <scope>NUCLEOTIDE SEQUENCE</scope>
    <source>
        <strain evidence="7">CHK179-5677</strain>
    </source>
</reference>
<dbReference type="Proteomes" id="UP000760668">
    <property type="component" value="Unassembled WGS sequence"/>
</dbReference>
<organism evidence="7 8">
    <name type="scientific">Pseudoflavonifractor capillosus</name>
    <dbReference type="NCBI Taxonomy" id="106588"/>
    <lineage>
        <taxon>Bacteria</taxon>
        <taxon>Bacillati</taxon>
        <taxon>Bacillota</taxon>
        <taxon>Clostridia</taxon>
        <taxon>Eubacteriales</taxon>
        <taxon>Oscillospiraceae</taxon>
        <taxon>Pseudoflavonifractor</taxon>
    </lineage>
</organism>
<dbReference type="AlphaFoldDB" id="A0A921SSJ2"/>
<proteinExistence type="inferred from homology"/>
<dbReference type="GO" id="GO:0005737">
    <property type="term" value="C:cytoplasm"/>
    <property type="evidence" value="ECO:0007669"/>
    <property type="project" value="UniProtKB-SubCell"/>
</dbReference>
<dbReference type="EMBL" id="DYUC01000054">
    <property type="protein sequence ID" value="HJG86528.1"/>
    <property type="molecule type" value="Genomic_DNA"/>
</dbReference>
<dbReference type="InterPro" id="IPR000182">
    <property type="entry name" value="GNAT_dom"/>
</dbReference>
<evidence type="ECO:0000313" key="8">
    <source>
        <dbReference type="Proteomes" id="UP000760668"/>
    </source>
</evidence>
<dbReference type="PROSITE" id="PS51186">
    <property type="entry name" value="GNAT"/>
    <property type="match status" value="1"/>
</dbReference>
<dbReference type="GO" id="GO:0005840">
    <property type="term" value="C:ribosome"/>
    <property type="evidence" value="ECO:0007669"/>
    <property type="project" value="UniProtKB-KW"/>
</dbReference>
<evidence type="ECO:0000313" key="7">
    <source>
        <dbReference type="EMBL" id="HJG86528.1"/>
    </source>
</evidence>
<evidence type="ECO:0000256" key="4">
    <source>
        <dbReference type="ARBA" id="ARBA00023315"/>
    </source>
</evidence>
<name>A0A921SSJ2_9FIRM</name>
<dbReference type="RefSeq" id="WP_191391199.1">
    <property type="nucleotide sequence ID" value="NZ_DYUC01000054.1"/>
</dbReference>
<accession>A0A921SSJ2</accession>
<evidence type="ECO:0000256" key="3">
    <source>
        <dbReference type="ARBA" id="ARBA00022679"/>
    </source>
</evidence>
<comment type="subcellular location">
    <subcellularLocation>
        <location evidence="5">Cytoplasm</location>
    </subcellularLocation>
</comment>
<evidence type="ECO:0000256" key="5">
    <source>
        <dbReference type="RuleBase" id="RU363094"/>
    </source>
</evidence>
<dbReference type="Gene3D" id="3.40.630.30">
    <property type="match status" value="1"/>
</dbReference>
<comment type="similarity">
    <text evidence="1 5">Belongs to the acetyltransferase family. RimI subfamily.</text>
</comment>
<dbReference type="PANTHER" id="PTHR43420">
    <property type="entry name" value="ACETYLTRANSFERASE"/>
    <property type="match status" value="1"/>
</dbReference>
<dbReference type="EC" id="2.3.1.266" evidence="5"/>
<keyword evidence="4 7" id="KW-0012">Acyltransferase</keyword>
<dbReference type="InterPro" id="IPR016181">
    <property type="entry name" value="Acyl_CoA_acyltransferase"/>
</dbReference>
<keyword evidence="2 5" id="KW-0963">Cytoplasm</keyword>
<dbReference type="GO" id="GO:0008999">
    <property type="term" value="F:protein-N-terminal-alanine acetyltransferase activity"/>
    <property type="evidence" value="ECO:0007669"/>
    <property type="project" value="UniProtKB-EC"/>
</dbReference>
<keyword evidence="7" id="KW-0687">Ribonucleoprotein</keyword>
<evidence type="ECO:0000256" key="2">
    <source>
        <dbReference type="ARBA" id="ARBA00022490"/>
    </source>
</evidence>
<dbReference type="Pfam" id="PF00583">
    <property type="entry name" value="Acetyltransf_1"/>
    <property type="match status" value="1"/>
</dbReference>
<evidence type="ECO:0000256" key="1">
    <source>
        <dbReference type="ARBA" id="ARBA00005395"/>
    </source>
</evidence>
<comment type="caution">
    <text evidence="7">The sequence shown here is derived from an EMBL/GenBank/DDBJ whole genome shotgun (WGS) entry which is preliminary data.</text>
</comment>
<sequence>MDFRLLPMDRSTVPDVAAIERECFSQPWSEDMLAEELYNDNASFIVAVADDGTVLGYAGLTVVLDEGYINNVAVKSQYRRMGVADALLGAFIRFGEAHLAFLTLEVRASNDKAISLYLKNGFVQEGRRKDYYKDPGEDAIIMTRRFNRGEEA</sequence>
<keyword evidence="7" id="KW-0689">Ribosomal protein</keyword>
<evidence type="ECO:0000259" key="6">
    <source>
        <dbReference type="PROSITE" id="PS51186"/>
    </source>
</evidence>
<comment type="catalytic activity">
    <reaction evidence="5">
        <text>N-terminal L-alanyl-[ribosomal protein bS18] + acetyl-CoA = N-terminal N(alpha)-acetyl-L-alanyl-[ribosomal protein bS18] + CoA + H(+)</text>
        <dbReference type="Rhea" id="RHEA:43756"/>
        <dbReference type="Rhea" id="RHEA-COMP:10676"/>
        <dbReference type="Rhea" id="RHEA-COMP:10677"/>
        <dbReference type="ChEBI" id="CHEBI:15378"/>
        <dbReference type="ChEBI" id="CHEBI:57287"/>
        <dbReference type="ChEBI" id="CHEBI:57288"/>
        <dbReference type="ChEBI" id="CHEBI:64718"/>
        <dbReference type="ChEBI" id="CHEBI:83683"/>
        <dbReference type="EC" id="2.3.1.266"/>
    </reaction>
</comment>
<dbReference type="SUPFAM" id="SSF55729">
    <property type="entry name" value="Acyl-CoA N-acyltransferases (Nat)"/>
    <property type="match status" value="1"/>
</dbReference>
<comment type="function">
    <text evidence="5">Acetylates the N-terminal alanine of ribosomal protein bS18.</text>
</comment>
<dbReference type="PANTHER" id="PTHR43420:SF44">
    <property type="entry name" value="ACETYLTRANSFERASE YPEA"/>
    <property type="match status" value="1"/>
</dbReference>
<reference evidence="7" key="2">
    <citation type="submission" date="2021-09" db="EMBL/GenBank/DDBJ databases">
        <authorList>
            <person name="Gilroy R."/>
        </authorList>
    </citation>
    <scope>NUCLEOTIDE SEQUENCE</scope>
    <source>
        <strain evidence="7">CHK179-5677</strain>
    </source>
</reference>
<dbReference type="InterPro" id="IPR050680">
    <property type="entry name" value="YpeA/RimI_acetyltransf"/>
</dbReference>
<dbReference type="InterPro" id="IPR006464">
    <property type="entry name" value="AcTrfase_RimI/Ard1"/>
</dbReference>
<feature type="domain" description="N-acetyltransferase" evidence="6">
    <location>
        <begin position="1"/>
        <end position="147"/>
    </location>
</feature>
<dbReference type="NCBIfam" id="TIGR01575">
    <property type="entry name" value="rimI"/>
    <property type="match status" value="1"/>
</dbReference>
<gene>
    <name evidence="7" type="primary">rimI</name>
    <name evidence="7" type="ORF">K8V01_05845</name>
</gene>
<keyword evidence="3 7" id="KW-0808">Transferase</keyword>
<protein>
    <recommendedName>
        <fullName evidence="5">[Ribosomal protein bS18]-alanine N-acetyltransferase</fullName>
        <ecNumber evidence="5">2.3.1.266</ecNumber>
    </recommendedName>
</protein>